<feature type="domain" description="Thioredoxin" evidence="5">
    <location>
        <begin position="1"/>
        <end position="161"/>
    </location>
</feature>
<dbReference type="GO" id="GO:0016491">
    <property type="term" value="F:oxidoreductase activity"/>
    <property type="evidence" value="ECO:0007669"/>
    <property type="project" value="InterPro"/>
</dbReference>
<reference evidence="6 7" key="1">
    <citation type="submission" date="2017-10" db="EMBL/GenBank/DDBJ databases">
        <title>The draft genome sequence of Lewinella nigricans NBRC 102662.</title>
        <authorList>
            <person name="Wang K."/>
        </authorList>
    </citation>
    <scope>NUCLEOTIDE SEQUENCE [LARGE SCALE GENOMIC DNA]</scope>
    <source>
        <strain evidence="6 7">NBRC 102662</strain>
    </source>
</reference>
<dbReference type="PANTHER" id="PTHR42852:SF6">
    <property type="entry name" value="THIOL:DISULFIDE INTERCHANGE PROTEIN DSBE"/>
    <property type="match status" value="1"/>
</dbReference>
<dbReference type="Gene3D" id="3.40.30.10">
    <property type="entry name" value="Glutaredoxin"/>
    <property type="match status" value="1"/>
</dbReference>
<proteinExistence type="predicted"/>
<dbReference type="InterPro" id="IPR017937">
    <property type="entry name" value="Thioredoxin_CS"/>
</dbReference>
<accession>A0A2D0MWF9</accession>
<dbReference type="OrthoDB" id="6399635at2"/>
<evidence type="ECO:0000256" key="1">
    <source>
        <dbReference type="ARBA" id="ARBA00004196"/>
    </source>
</evidence>
<dbReference type="AlphaFoldDB" id="A0A2D0MWF9"/>
<sequence length="163" mass="19265">MYTLEKIYQTKLSGIHFYPETALKEGILSVVEQERYRGRVLFLDIWGTWCGPCRDEFPHMQKVKDELQDAEITYLYFSDEKTEAPEAHWMKTVKFYNLKGDHYLVKKDLIFQFLKDIDQYKPMFSYPTYMIVNRRGEIIDHAAPNPSDKEALLAALRKALAEE</sequence>
<gene>
    <name evidence="6" type="ORF">CRP01_41750</name>
</gene>
<dbReference type="PROSITE" id="PS51352">
    <property type="entry name" value="THIOREDOXIN_2"/>
    <property type="match status" value="1"/>
</dbReference>
<evidence type="ECO:0000313" key="7">
    <source>
        <dbReference type="Proteomes" id="UP000223913"/>
    </source>
</evidence>
<dbReference type="CDD" id="cd02966">
    <property type="entry name" value="TlpA_like_family"/>
    <property type="match status" value="1"/>
</dbReference>
<dbReference type="InterPro" id="IPR013766">
    <property type="entry name" value="Thioredoxin_domain"/>
</dbReference>
<dbReference type="SUPFAM" id="SSF52833">
    <property type="entry name" value="Thioredoxin-like"/>
    <property type="match status" value="1"/>
</dbReference>
<dbReference type="GO" id="GO:0030313">
    <property type="term" value="C:cell envelope"/>
    <property type="evidence" value="ECO:0007669"/>
    <property type="project" value="UniProtKB-SubCell"/>
</dbReference>
<keyword evidence="2" id="KW-0201">Cytochrome c-type biogenesis</keyword>
<organism evidence="6 7">
    <name type="scientific">Flavilitoribacter nigricans (strain ATCC 23147 / DSM 23189 / NBRC 102662 / NCIMB 1420 / SS-2)</name>
    <name type="common">Lewinella nigricans</name>
    <dbReference type="NCBI Taxonomy" id="1122177"/>
    <lineage>
        <taxon>Bacteria</taxon>
        <taxon>Pseudomonadati</taxon>
        <taxon>Bacteroidota</taxon>
        <taxon>Saprospiria</taxon>
        <taxon>Saprospirales</taxon>
        <taxon>Lewinellaceae</taxon>
        <taxon>Flavilitoribacter</taxon>
    </lineage>
</organism>
<protein>
    <recommendedName>
        <fullName evidence="5">Thioredoxin domain-containing protein</fullName>
    </recommendedName>
</protein>
<dbReference type="PROSITE" id="PS00194">
    <property type="entry name" value="THIOREDOXIN_1"/>
    <property type="match status" value="1"/>
</dbReference>
<dbReference type="InterPro" id="IPR036249">
    <property type="entry name" value="Thioredoxin-like_sf"/>
</dbReference>
<dbReference type="Pfam" id="PF08534">
    <property type="entry name" value="Redoxin"/>
    <property type="match status" value="1"/>
</dbReference>
<comment type="caution">
    <text evidence="6">The sequence shown here is derived from an EMBL/GenBank/DDBJ whole genome shotgun (WGS) entry which is preliminary data.</text>
</comment>
<name>A0A2D0MWF9_FLAN2</name>
<evidence type="ECO:0000256" key="4">
    <source>
        <dbReference type="ARBA" id="ARBA00023284"/>
    </source>
</evidence>
<dbReference type="Proteomes" id="UP000223913">
    <property type="component" value="Unassembled WGS sequence"/>
</dbReference>
<keyword evidence="4" id="KW-0676">Redox-active center</keyword>
<keyword evidence="3" id="KW-1015">Disulfide bond</keyword>
<evidence type="ECO:0000256" key="2">
    <source>
        <dbReference type="ARBA" id="ARBA00022748"/>
    </source>
</evidence>
<dbReference type="GO" id="GO:0017004">
    <property type="term" value="P:cytochrome complex assembly"/>
    <property type="evidence" value="ECO:0007669"/>
    <property type="project" value="UniProtKB-KW"/>
</dbReference>
<dbReference type="EMBL" id="PDUD01000131">
    <property type="protein sequence ID" value="PHN00537.1"/>
    <property type="molecule type" value="Genomic_DNA"/>
</dbReference>
<dbReference type="InterPro" id="IPR013740">
    <property type="entry name" value="Redoxin"/>
</dbReference>
<comment type="subcellular location">
    <subcellularLocation>
        <location evidence="1">Cell envelope</location>
    </subcellularLocation>
</comment>
<dbReference type="PANTHER" id="PTHR42852">
    <property type="entry name" value="THIOL:DISULFIDE INTERCHANGE PROTEIN DSBE"/>
    <property type="match status" value="1"/>
</dbReference>
<dbReference type="InterPro" id="IPR050553">
    <property type="entry name" value="Thioredoxin_ResA/DsbE_sf"/>
</dbReference>
<evidence type="ECO:0000259" key="5">
    <source>
        <dbReference type="PROSITE" id="PS51352"/>
    </source>
</evidence>
<evidence type="ECO:0000256" key="3">
    <source>
        <dbReference type="ARBA" id="ARBA00023157"/>
    </source>
</evidence>
<dbReference type="RefSeq" id="WP_099156032.1">
    <property type="nucleotide sequence ID" value="NZ_PDUD01000131.1"/>
</dbReference>
<evidence type="ECO:0000313" key="6">
    <source>
        <dbReference type="EMBL" id="PHN00537.1"/>
    </source>
</evidence>
<keyword evidence="7" id="KW-1185">Reference proteome</keyword>